<evidence type="ECO:0000313" key="1">
    <source>
        <dbReference type="EMBL" id="PNX83000.1"/>
    </source>
</evidence>
<dbReference type="Pfam" id="PF00285">
    <property type="entry name" value="Citrate_synt"/>
    <property type="match status" value="1"/>
</dbReference>
<sequence length="147" mass="15837">MSTTSTTTESKLHDAARNRLATLSAHLLPSSTTSAAHLHPLHLSSSSGISPPSNVKGTLTVVDERTGKKYNIAVSPDGTVKANDFKKISTGKDDKGLKLYDPGYLNTAPVRSTISYIDGDEGILRYRGYPIEELAEKSTFPEVAYLI</sequence>
<evidence type="ECO:0000313" key="2">
    <source>
        <dbReference type="Proteomes" id="UP000236291"/>
    </source>
</evidence>
<reference evidence="1 2" key="1">
    <citation type="journal article" date="2014" name="Am. J. Bot.">
        <title>Genome assembly and annotation for red clover (Trifolium pratense; Fabaceae).</title>
        <authorList>
            <person name="Istvanek J."/>
            <person name="Jaros M."/>
            <person name="Krenek A."/>
            <person name="Repkova J."/>
        </authorList>
    </citation>
    <scope>NUCLEOTIDE SEQUENCE [LARGE SCALE GENOMIC DNA]</scope>
    <source>
        <strain evidence="2">cv. Tatra</strain>
        <tissue evidence="1">Young leaves</tissue>
    </source>
</reference>
<proteinExistence type="predicted"/>
<dbReference type="PANTHER" id="PTHR42871">
    <property type="entry name" value="CITRATE SYNTHASE"/>
    <property type="match status" value="1"/>
</dbReference>
<comment type="caution">
    <text evidence="1">The sequence shown here is derived from an EMBL/GenBank/DDBJ whole genome shotgun (WGS) entry which is preliminary data.</text>
</comment>
<dbReference type="InterPro" id="IPR036969">
    <property type="entry name" value="Citrate_synthase_sf"/>
</dbReference>
<organism evidence="1 2">
    <name type="scientific">Trifolium pratense</name>
    <name type="common">Red clover</name>
    <dbReference type="NCBI Taxonomy" id="57577"/>
    <lineage>
        <taxon>Eukaryota</taxon>
        <taxon>Viridiplantae</taxon>
        <taxon>Streptophyta</taxon>
        <taxon>Embryophyta</taxon>
        <taxon>Tracheophyta</taxon>
        <taxon>Spermatophyta</taxon>
        <taxon>Magnoliopsida</taxon>
        <taxon>eudicotyledons</taxon>
        <taxon>Gunneridae</taxon>
        <taxon>Pentapetalae</taxon>
        <taxon>rosids</taxon>
        <taxon>fabids</taxon>
        <taxon>Fabales</taxon>
        <taxon>Fabaceae</taxon>
        <taxon>Papilionoideae</taxon>
        <taxon>50 kb inversion clade</taxon>
        <taxon>NPAAA clade</taxon>
        <taxon>Hologalegina</taxon>
        <taxon>IRL clade</taxon>
        <taxon>Trifolieae</taxon>
        <taxon>Trifolium</taxon>
    </lineage>
</organism>
<name>A0A2K3LWU2_TRIPR</name>
<dbReference type="AlphaFoldDB" id="A0A2K3LWU2"/>
<accession>A0A2K3LWU2</accession>
<protein>
    <submittedName>
        <fullName evidence="1">Citrate synthase glyoxysomal-like</fullName>
    </submittedName>
</protein>
<dbReference type="SUPFAM" id="SSF48256">
    <property type="entry name" value="Citrate synthase"/>
    <property type="match status" value="1"/>
</dbReference>
<dbReference type="ExpressionAtlas" id="A0A2K3LWU2">
    <property type="expression patterns" value="baseline"/>
</dbReference>
<dbReference type="EMBL" id="ASHM01043149">
    <property type="protein sequence ID" value="PNX83000.1"/>
    <property type="molecule type" value="Genomic_DNA"/>
</dbReference>
<dbReference type="InterPro" id="IPR016142">
    <property type="entry name" value="Citrate_synth-like_lrg_a-sub"/>
</dbReference>
<gene>
    <name evidence="1" type="ORF">L195_g039037</name>
</gene>
<dbReference type="InterPro" id="IPR002020">
    <property type="entry name" value="Citrate_synthase"/>
</dbReference>
<reference evidence="1 2" key="2">
    <citation type="journal article" date="2017" name="Front. Plant Sci.">
        <title>Gene Classification and Mining of Molecular Markers Useful in Red Clover (Trifolium pratense) Breeding.</title>
        <authorList>
            <person name="Istvanek J."/>
            <person name="Dluhosova J."/>
            <person name="Dluhos P."/>
            <person name="Patkova L."/>
            <person name="Nedelnik J."/>
            <person name="Repkova J."/>
        </authorList>
    </citation>
    <scope>NUCLEOTIDE SEQUENCE [LARGE SCALE GENOMIC DNA]</scope>
    <source>
        <strain evidence="2">cv. Tatra</strain>
        <tissue evidence="1">Young leaves</tissue>
    </source>
</reference>
<dbReference type="PANTHER" id="PTHR42871:SF1">
    <property type="entry name" value="CITRATE SYNTHASE"/>
    <property type="match status" value="1"/>
</dbReference>
<dbReference type="STRING" id="57577.A0A2K3LWU2"/>
<feature type="non-terminal residue" evidence="1">
    <location>
        <position position="147"/>
    </location>
</feature>
<dbReference type="GO" id="GO:0046912">
    <property type="term" value="F:acyltransferase activity, acyl groups converted into alkyl on transfer"/>
    <property type="evidence" value="ECO:0007669"/>
    <property type="project" value="InterPro"/>
</dbReference>
<dbReference type="Gene3D" id="1.10.580.10">
    <property type="entry name" value="Citrate Synthase, domain 1"/>
    <property type="match status" value="1"/>
</dbReference>
<dbReference type="Proteomes" id="UP000236291">
    <property type="component" value="Unassembled WGS sequence"/>
</dbReference>